<sequence>MLSLFFVFFLNLILILGILSLSKQLKENQITRSDQKDTLYYMCTIPIQETLHLPPSSGLPPPPSASHGRLPLLPPSLPPLFMSQKFCQIMQESLKRKFHVSSSSSNNRMRIDLEDLPWDPSERKSILSYDVNQRDEIRRTYLNNGPCQPQGHVFPKRDIGGRLRQFSPDWFKEFGCWLEYSVKSDAVFCLVCYLFKESGKKYAFVTHGYNGWNKKDRLGIHVGKPNSFHNKTLQNMTICVNQNNLLVVPFKSMVNLAKNTKSSIESD</sequence>
<reference evidence="4" key="2">
    <citation type="submission" date="2017-02" db="EMBL/GenBank/DDBJ databases">
        <title>Sunflower complete genome.</title>
        <authorList>
            <person name="Langlade N."/>
            <person name="Munos S."/>
        </authorList>
    </citation>
    <scope>NUCLEOTIDE SEQUENCE [LARGE SCALE GENOMIC DNA]</scope>
    <source>
        <tissue evidence="4">Leaves</tissue>
    </source>
</reference>
<gene>
    <name evidence="4" type="ORF">HannXRQ_Chr09g0243451</name>
    <name evidence="3" type="ORF">HanXRQr2_Chr09g0370951</name>
</gene>
<keyword evidence="1" id="KW-0732">Signal</keyword>
<feature type="signal peptide" evidence="1">
    <location>
        <begin position="1"/>
        <end position="20"/>
    </location>
</feature>
<feature type="chain" id="PRO_5012965051" evidence="1">
    <location>
        <begin position="21"/>
        <end position="267"/>
    </location>
</feature>
<proteinExistence type="predicted"/>
<dbReference type="EMBL" id="MNCJ02000324">
    <property type="protein sequence ID" value="KAF5789415.1"/>
    <property type="molecule type" value="Genomic_DNA"/>
</dbReference>
<evidence type="ECO:0000256" key="1">
    <source>
        <dbReference type="SAM" id="SignalP"/>
    </source>
</evidence>
<dbReference type="PANTHER" id="PTHR45749">
    <property type="match status" value="1"/>
</dbReference>
<evidence type="ECO:0000313" key="4">
    <source>
        <dbReference type="EMBL" id="OTG13908.1"/>
    </source>
</evidence>
<dbReference type="EMBL" id="CM007898">
    <property type="protein sequence ID" value="OTG13908.1"/>
    <property type="molecule type" value="Genomic_DNA"/>
</dbReference>
<evidence type="ECO:0000313" key="5">
    <source>
        <dbReference type="Proteomes" id="UP000215914"/>
    </source>
</evidence>
<feature type="domain" description="TTF-type" evidence="2">
    <location>
        <begin position="162"/>
        <end position="255"/>
    </location>
</feature>
<protein>
    <submittedName>
        <fullName evidence="4">Putative zinc finger, TTF-type</fullName>
    </submittedName>
    <submittedName>
        <fullName evidence="3">Transcription factor and/or regulators TTF-type(Zn) family</fullName>
    </submittedName>
</protein>
<dbReference type="Gramene" id="mRNA:HanXRQr2_Chr09g0370951">
    <property type="protein sequence ID" value="mRNA:HanXRQr2_Chr09g0370951"/>
    <property type="gene ID" value="HanXRQr2_Chr09g0370951"/>
</dbReference>
<dbReference type="STRING" id="4232.A0A251TS16"/>
<keyword evidence="5" id="KW-1185">Reference proteome</keyword>
<dbReference type="AlphaFoldDB" id="A0A251TS16"/>
<organism evidence="4 5">
    <name type="scientific">Helianthus annuus</name>
    <name type="common">Common sunflower</name>
    <dbReference type="NCBI Taxonomy" id="4232"/>
    <lineage>
        <taxon>Eukaryota</taxon>
        <taxon>Viridiplantae</taxon>
        <taxon>Streptophyta</taxon>
        <taxon>Embryophyta</taxon>
        <taxon>Tracheophyta</taxon>
        <taxon>Spermatophyta</taxon>
        <taxon>Magnoliopsida</taxon>
        <taxon>eudicotyledons</taxon>
        <taxon>Gunneridae</taxon>
        <taxon>Pentapetalae</taxon>
        <taxon>asterids</taxon>
        <taxon>campanulids</taxon>
        <taxon>Asterales</taxon>
        <taxon>Asteraceae</taxon>
        <taxon>Asteroideae</taxon>
        <taxon>Heliantheae alliance</taxon>
        <taxon>Heliantheae</taxon>
        <taxon>Helianthus</taxon>
    </lineage>
</organism>
<reference evidence="3" key="3">
    <citation type="submission" date="2020-06" db="EMBL/GenBank/DDBJ databases">
        <title>Helianthus annuus Genome sequencing and assembly Release 2.</title>
        <authorList>
            <person name="Gouzy J."/>
            <person name="Langlade N."/>
            <person name="Munos S."/>
        </authorList>
    </citation>
    <scope>NUCLEOTIDE SEQUENCE</scope>
    <source>
        <tissue evidence="3">Leaves</tissue>
    </source>
</reference>
<name>A0A251TS16_HELAN</name>
<accession>A0A251TS16</accession>
<dbReference type="InterPro" id="IPR006580">
    <property type="entry name" value="Znf_TTF"/>
</dbReference>
<dbReference type="Proteomes" id="UP000215914">
    <property type="component" value="Chromosome 9"/>
</dbReference>
<evidence type="ECO:0000313" key="3">
    <source>
        <dbReference type="EMBL" id="KAF5789415.1"/>
    </source>
</evidence>
<dbReference type="SMART" id="SM00597">
    <property type="entry name" value="ZnF_TTF"/>
    <property type="match status" value="1"/>
</dbReference>
<dbReference type="InParanoid" id="A0A251TS16"/>
<dbReference type="PANTHER" id="PTHR45749:SF37">
    <property type="entry name" value="OS05G0311600 PROTEIN"/>
    <property type="match status" value="1"/>
</dbReference>
<reference evidence="3 5" key="1">
    <citation type="journal article" date="2017" name="Nature">
        <title>The sunflower genome provides insights into oil metabolism, flowering and Asterid evolution.</title>
        <authorList>
            <person name="Badouin H."/>
            <person name="Gouzy J."/>
            <person name="Grassa C.J."/>
            <person name="Murat F."/>
            <person name="Staton S.E."/>
            <person name="Cottret L."/>
            <person name="Lelandais-Briere C."/>
            <person name="Owens G.L."/>
            <person name="Carrere S."/>
            <person name="Mayjonade B."/>
            <person name="Legrand L."/>
            <person name="Gill N."/>
            <person name="Kane N.C."/>
            <person name="Bowers J.E."/>
            <person name="Hubner S."/>
            <person name="Bellec A."/>
            <person name="Berard A."/>
            <person name="Berges H."/>
            <person name="Blanchet N."/>
            <person name="Boniface M.C."/>
            <person name="Brunel D."/>
            <person name="Catrice O."/>
            <person name="Chaidir N."/>
            <person name="Claudel C."/>
            <person name="Donnadieu C."/>
            <person name="Faraut T."/>
            <person name="Fievet G."/>
            <person name="Helmstetter N."/>
            <person name="King M."/>
            <person name="Knapp S.J."/>
            <person name="Lai Z."/>
            <person name="Le Paslier M.C."/>
            <person name="Lippi Y."/>
            <person name="Lorenzon L."/>
            <person name="Mandel J.R."/>
            <person name="Marage G."/>
            <person name="Marchand G."/>
            <person name="Marquand E."/>
            <person name="Bret-Mestries E."/>
            <person name="Morien E."/>
            <person name="Nambeesan S."/>
            <person name="Nguyen T."/>
            <person name="Pegot-Espagnet P."/>
            <person name="Pouilly N."/>
            <person name="Raftis F."/>
            <person name="Sallet E."/>
            <person name="Schiex T."/>
            <person name="Thomas J."/>
            <person name="Vandecasteele C."/>
            <person name="Vares D."/>
            <person name="Vear F."/>
            <person name="Vautrin S."/>
            <person name="Crespi M."/>
            <person name="Mangin B."/>
            <person name="Burke J.M."/>
            <person name="Salse J."/>
            <person name="Munos S."/>
            <person name="Vincourt P."/>
            <person name="Rieseberg L.H."/>
            <person name="Langlade N.B."/>
        </authorList>
    </citation>
    <scope>NUCLEOTIDE SEQUENCE [LARGE SCALE GENOMIC DNA]</scope>
    <source>
        <strain evidence="5">cv. SF193</strain>
        <tissue evidence="3">Leaves</tissue>
    </source>
</reference>
<evidence type="ECO:0000259" key="2">
    <source>
        <dbReference type="SMART" id="SM00597"/>
    </source>
</evidence>